<protein>
    <submittedName>
        <fullName evidence="8">MFS transporter</fullName>
    </submittedName>
</protein>
<evidence type="ECO:0000256" key="4">
    <source>
        <dbReference type="ARBA" id="ARBA00022989"/>
    </source>
</evidence>
<evidence type="ECO:0000256" key="5">
    <source>
        <dbReference type="ARBA" id="ARBA00023136"/>
    </source>
</evidence>
<keyword evidence="9" id="KW-1185">Reference proteome</keyword>
<reference evidence="8" key="1">
    <citation type="submission" date="2022-11" db="EMBL/GenBank/DDBJ databases">
        <title>Description of Microcella daejonensis nov. sp, isolated from riverside soil.</title>
        <authorList>
            <person name="Molina K.M."/>
            <person name="Kim S.B."/>
        </authorList>
    </citation>
    <scope>NUCLEOTIDE SEQUENCE</scope>
    <source>
        <strain evidence="8">MMS21-STM12</strain>
    </source>
</reference>
<dbReference type="GO" id="GO:0022857">
    <property type="term" value="F:transmembrane transporter activity"/>
    <property type="evidence" value="ECO:0007669"/>
    <property type="project" value="InterPro"/>
</dbReference>
<dbReference type="SUPFAM" id="SSF103473">
    <property type="entry name" value="MFS general substrate transporter"/>
    <property type="match status" value="1"/>
</dbReference>
<evidence type="ECO:0000256" key="2">
    <source>
        <dbReference type="ARBA" id="ARBA00022475"/>
    </source>
</evidence>
<dbReference type="Pfam" id="PF07690">
    <property type="entry name" value="MFS_1"/>
    <property type="match status" value="1"/>
</dbReference>
<keyword evidence="5 7" id="KW-0472">Membrane</keyword>
<organism evidence="8 9">
    <name type="scientific">Microcella daejeonensis</name>
    <dbReference type="NCBI Taxonomy" id="2994971"/>
    <lineage>
        <taxon>Bacteria</taxon>
        <taxon>Bacillati</taxon>
        <taxon>Actinomycetota</taxon>
        <taxon>Actinomycetes</taxon>
        <taxon>Micrococcales</taxon>
        <taxon>Microbacteriaceae</taxon>
        <taxon>Microcella</taxon>
    </lineage>
</organism>
<keyword evidence="4 7" id="KW-1133">Transmembrane helix</keyword>
<feature type="transmembrane region" description="Helical" evidence="7">
    <location>
        <begin position="46"/>
        <end position="69"/>
    </location>
</feature>
<proteinExistence type="predicted"/>
<feature type="transmembrane region" description="Helical" evidence="7">
    <location>
        <begin position="315"/>
        <end position="336"/>
    </location>
</feature>
<accession>A0A9E8SAA3</accession>
<feature type="transmembrane region" description="Helical" evidence="7">
    <location>
        <begin position="12"/>
        <end position="34"/>
    </location>
</feature>
<dbReference type="InterPro" id="IPR036259">
    <property type="entry name" value="MFS_trans_sf"/>
</dbReference>
<dbReference type="Proteomes" id="UP001164706">
    <property type="component" value="Chromosome"/>
</dbReference>
<feature type="transmembrane region" description="Helical" evidence="7">
    <location>
        <begin position="253"/>
        <end position="273"/>
    </location>
</feature>
<sequence length="427" mass="42803">MLSVLRDRRFAALFGSQVASLVGTGVLTVALALLAVRLEGDEAARILGIALTIRIAAYVIVSPIASALLTGRSSRGILLAADAARLVVAAGLVLATEEWHIYLAIVLLQSASAVFTPTYQAVIPVVLADEGDYTAAQSLSRLAYDLESLLSPIIAALLVLVLPAPALFAVTAAGFLLSGLGVLLSRITVPAGGGAEPFRSRLTRGVRLLAGTPSLRFLAVLDAATAAVFATVLVSTVVLLLEAGAADPADPSAPLAVALVLFGAGSIVVALLLPRILRRLTDRTAMAAGAVLAALALGATAALALTGALSLPGVAVLWFLLGAASCAISTPSARIIRRDAAAADRPAVFAARFSTSHAWYLVTYPVAGLLGAAVGPGLATAALALLCLLALGAALALSMRRPVAGASAPPSAAPAAPASPAAPKVEG</sequence>
<dbReference type="EMBL" id="CP113089">
    <property type="protein sequence ID" value="WAB82386.1"/>
    <property type="molecule type" value="Genomic_DNA"/>
</dbReference>
<dbReference type="InterPro" id="IPR011701">
    <property type="entry name" value="MFS"/>
</dbReference>
<evidence type="ECO:0000313" key="9">
    <source>
        <dbReference type="Proteomes" id="UP001164706"/>
    </source>
</evidence>
<name>A0A9E8SAA3_9MICO</name>
<evidence type="ECO:0000256" key="7">
    <source>
        <dbReference type="SAM" id="Phobius"/>
    </source>
</evidence>
<dbReference type="PANTHER" id="PTHR23513:SF6">
    <property type="entry name" value="MAJOR FACILITATOR SUPERFAMILY ASSOCIATED DOMAIN-CONTAINING PROTEIN"/>
    <property type="match status" value="1"/>
</dbReference>
<feature type="transmembrane region" description="Helical" evidence="7">
    <location>
        <begin position="381"/>
        <end position="399"/>
    </location>
</feature>
<dbReference type="PANTHER" id="PTHR23513">
    <property type="entry name" value="INTEGRAL MEMBRANE EFFLUX PROTEIN-RELATED"/>
    <property type="match status" value="1"/>
</dbReference>
<evidence type="ECO:0000256" key="3">
    <source>
        <dbReference type="ARBA" id="ARBA00022692"/>
    </source>
</evidence>
<dbReference type="Gene3D" id="1.20.1250.20">
    <property type="entry name" value="MFS general substrate transporter like domains"/>
    <property type="match status" value="1"/>
</dbReference>
<feature type="transmembrane region" description="Helical" evidence="7">
    <location>
        <begin position="149"/>
        <end position="169"/>
    </location>
</feature>
<evidence type="ECO:0000256" key="1">
    <source>
        <dbReference type="ARBA" id="ARBA00004651"/>
    </source>
</evidence>
<feature type="transmembrane region" description="Helical" evidence="7">
    <location>
        <begin position="357"/>
        <end position="375"/>
    </location>
</feature>
<dbReference type="RefSeq" id="WP_267782387.1">
    <property type="nucleotide sequence ID" value="NZ_CP113089.1"/>
</dbReference>
<evidence type="ECO:0000313" key="8">
    <source>
        <dbReference type="EMBL" id="WAB82386.1"/>
    </source>
</evidence>
<feature type="transmembrane region" description="Helical" evidence="7">
    <location>
        <begin position="101"/>
        <end position="128"/>
    </location>
</feature>
<feature type="region of interest" description="Disordered" evidence="6">
    <location>
        <begin position="406"/>
        <end position="427"/>
    </location>
</feature>
<gene>
    <name evidence="8" type="ORF">OVN18_05120</name>
</gene>
<keyword evidence="2" id="KW-1003">Cell membrane</keyword>
<feature type="transmembrane region" description="Helical" evidence="7">
    <location>
        <begin position="175"/>
        <end position="195"/>
    </location>
</feature>
<keyword evidence="3 7" id="KW-0812">Transmembrane</keyword>
<feature type="transmembrane region" description="Helical" evidence="7">
    <location>
        <begin position="215"/>
        <end position="241"/>
    </location>
</feature>
<feature type="transmembrane region" description="Helical" evidence="7">
    <location>
        <begin position="76"/>
        <end position="95"/>
    </location>
</feature>
<dbReference type="GO" id="GO:0005886">
    <property type="term" value="C:plasma membrane"/>
    <property type="evidence" value="ECO:0007669"/>
    <property type="project" value="UniProtKB-SubCell"/>
</dbReference>
<dbReference type="KEGG" id="mdb:OVN18_05120"/>
<comment type="subcellular location">
    <subcellularLocation>
        <location evidence="1">Cell membrane</location>
        <topology evidence="1">Multi-pass membrane protein</topology>
    </subcellularLocation>
</comment>
<dbReference type="AlphaFoldDB" id="A0A9E8SAA3"/>
<feature type="transmembrane region" description="Helical" evidence="7">
    <location>
        <begin position="285"/>
        <end position="309"/>
    </location>
</feature>
<evidence type="ECO:0000256" key="6">
    <source>
        <dbReference type="SAM" id="MobiDB-lite"/>
    </source>
</evidence>